<comment type="caution">
    <text evidence="2">The sequence shown here is derived from an EMBL/GenBank/DDBJ whole genome shotgun (WGS) entry which is preliminary data.</text>
</comment>
<dbReference type="Pfam" id="PF12697">
    <property type="entry name" value="Abhydrolase_6"/>
    <property type="match status" value="1"/>
</dbReference>
<dbReference type="PANTHER" id="PTHR43798">
    <property type="entry name" value="MONOACYLGLYCEROL LIPASE"/>
    <property type="match status" value="1"/>
</dbReference>
<evidence type="ECO:0000313" key="2">
    <source>
        <dbReference type="EMBL" id="RDD66246.1"/>
    </source>
</evidence>
<proteinExistence type="predicted"/>
<organism evidence="2 3">
    <name type="scientific">Thalassococcus profundi</name>
    <dbReference type="NCBI Taxonomy" id="2282382"/>
    <lineage>
        <taxon>Bacteria</taxon>
        <taxon>Pseudomonadati</taxon>
        <taxon>Pseudomonadota</taxon>
        <taxon>Alphaproteobacteria</taxon>
        <taxon>Rhodobacterales</taxon>
        <taxon>Roseobacteraceae</taxon>
        <taxon>Thalassococcus</taxon>
    </lineage>
</organism>
<accession>A0A369TTF6</accession>
<dbReference type="PANTHER" id="PTHR43798:SF33">
    <property type="entry name" value="HYDROLASE, PUTATIVE (AFU_ORTHOLOGUE AFUA_2G14860)-RELATED"/>
    <property type="match status" value="1"/>
</dbReference>
<dbReference type="InterPro" id="IPR000073">
    <property type="entry name" value="AB_hydrolase_1"/>
</dbReference>
<sequence>MVWIARVVGALFVLALVLVAGFRIAALTREDQALQAVLPPEGQLVETSTGGIFVQSAGPEDGQPVLFAHGTGAWSGLWRPVLDRIGAEGYRAIGFDLPPFGFSARDPSGAYDRMRQAERIVALAEALEVSPLVVAHSYGAGPAVEAVMRAPERFAGIVVVDGALGLGSHEDPASLPVWLRPRMLREALVALTATNPLLTRTLLTPLIHRDDAATDAVIEVLQRPMMRQGSTEAFAEWLPFLLVPPVDALSTRAESYTALEVPVIYLWGDRDTVTPLAQGEELAALHPEARLVVLEDVGHIPQIEDEAGFVRALSEALDALAPRN</sequence>
<dbReference type="EMBL" id="QPMK01000006">
    <property type="protein sequence ID" value="RDD66246.1"/>
    <property type="molecule type" value="Genomic_DNA"/>
</dbReference>
<dbReference type="Proteomes" id="UP000253977">
    <property type="component" value="Unassembled WGS sequence"/>
</dbReference>
<evidence type="ECO:0000313" key="3">
    <source>
        <dbReference type="Proteomes" id="UP000253977"/>
    </source>
</evidence>
<dbReference type="PRINTS" id="PR00111">
    <property type="entry name" value="ABHYDROLASE"/>
</dbReference>
<gene>
    <name evidence="2" type="ORF">DU478_09985</name>
</gene>
<dbReference type="GO" id="GO:0016787">
    <property type="term" value="F:hydrolase activity"/>
    <property type="evidence" value="ECO:0007669"/>
    <property type="project" value="UniProtKB-KW"/>
</dbReference>
<dbReference type="Gene3D" id="3.40.50.1820">
    <property type="entry name" value="alpha/beta hydrolase"/>
    <property type="match status" value="1"/>
</dbReference>
<keyword evidence="3" id="KW-1185">Reference proteome</keyword>
<name>A0A369TTF6_9RHOB</name>
<keyword evidence="2" id="KW-0378">Hydrolase</keyword>
<dbReference type="InterPro" id="IPR050266">
    <property type="entry name" value="AB_hydrolase_sf"/>
</dbReference>
<evidence type="ECO:0000259" key="1">
    <source>
        <dbReference type="Pfam" id="PF12697"/>
    </source>
</evidence>
<dbReference type="AlphaFoldDB" id="A0A369TTF6"/>
<dbReference type="InterPro" id="IPR029058">
    <property type="entry name" value="AB_hydrolase_fold"/>
</dbReference>
<dbReference type="GO" id="GO:0016020">
    <property type="term" value="C:membrane"/>
    <property type="evidence" value="ECO:0007669"/>
    <property type="project" value="TreeGrafter"/>
</dbReference>
<dbReference type="SMR" id="A0A369TTF6"/>
<protein>
    <submittedName>
        <fullName evidence="2">Alpha/beta hydrolase</fullName>
    </submittedName>
</protein>
<dbReference type="SUPFAM" id="SSF53474">
    <property type="entry name" value="alpha/beta-Hydrolases"/>
    <property type="match status" value="1"/>
</dbReference>
<feature type="domain" description="AB hydrolase-1" evidence="1">
    <location>
        <begin position="65"/>
        <end position="312"/>
    </location>
</feature>
<reference evidence="2 3" key="1">
    <citation type="submission" date="2018-07" db="EMBL/GenBank/DDBJ databases">
        <title>Thalassococcus profundi sp. nov., a marine bacterium isolated from deep seawater of Okinawa Trough.</title>
        <authorList>
            <person name="Yu M."/>
        </authorList>
    </citation>
    <scope>NUCLEOTIDE SEQUENCE [LARGE SCALE GENOMIC DNA]</scope>
    <source>
        <strain evidence="2 3">WRAS1</strain>
    </source>
</reference>